<feature type="transmembrane region" description="Helical" evidence="1">
    <location>
        <begin position="194"/>
        <end position="217"/>
    </location>
</feature>
<keyword evidence="4" id="KW-1185">Reference proteome</keyword>
<keyword evidence="1" id="KW-0812">Transmembrane</keyword>
<gene>
    <name evidence="3" type="ORF">BS47DRAFT_1383373</name>
</gene>
<evidence type="ECO:0000313" key="4">
    <source>
        <dbReference type="Proteomes" id="UP000886523"/>
    </source>
</evidence>
<evidence type="ECO:0000259" key="2">
    <source>
        <dbReference type="Pfam" id="PF20152"/>
    </source>
</evidence>
<dbReference type="OrthoDB" id="2535105at2759"/>
<dbReference type="AlphaFoldDB" id="A0A9P6ATT4"/>
<evidence type="ECO:0000256" key="1">
    <source>
        <dbReference type="SAM" id="Phobius"/>
    </source>
</evidence>
<reference evidence="3" key="1">
    <citation type="journal article" date="2020" name="Nat. Commun.">
        <title>Large-scale genome sequencing of mycorrhizal fungi provides insights into the early evolution of symbiotic traits.</title>
        <authorList>
            <person name="Miyauchi S."/>
            <person name="Kiss E."/>
            <person name="Kuo A."/>
            <person name="Drula E."/>
            <person name="Kohler A."/>
            <person name="Sanchez-Garcia M."/>
            <person name="Morin E."/>
            <person name="Andreopoulos B."/>
            <person name="Barry K.W."/>
            <person name="Bonito G."/>
            <person name="Buee M."/>
            <person name="Carver A."/>
            <person name="Chen C."/>
            <person name="Cichocki N."/>
            <person name="Clum A."/>
            <person name="Culley D."/>
            <person name="Crous P.W."/>
            <person name="Fauchery L."/>
            <person name="Girlanda M."/>
            <person name="Hayes R.D."/>
            <person name="Keri Z."/>
            <person name="LaButti K."/>
            <person name="Lipzen A."/>
            <person name="Lombard V."/>
            <person name="Magnuson J."/>
            <person name="Maillard F."/>
            <person name="Murat C."/>
            <person name="Nolan M."/>
            <person name="Ohm R.A."/>
            <person name="Pangilinan J."/>
            <person name="Pereira M.F."/>
            <person name="Perotto S."/>
            <person name="Peter M."/>
            <person name="Pfister S."/>
            <person name="Riley R."/>
            <person name="Sitrit Y."/>
            <person name="Stielow J.B."/>
            <person name="Szollosi G."/>
            <person name="Zifcakova L."/>
            <person name="Stursova M."/>
            <person name="Spatafora J.W."/>
            <person name="Tedersoo L."/>
            <person name="Vaario L.M."/>
            <person name="Yamada A."/>
            <person name="Yan M."/>
            <person name="Wang P."/>
            <person name="Xu J."/>
            <person name="Bruns T."/>
            <person name="Baldrian P."/>
            <person name="Vilgalys R."/>
            <person name="Dunand C."/>
            <person name="Henrissat B."/>
            <person name="Grigoriev I.V."/>
            <person name="Hibbett D."/>
            <person name="Nagy L.G."/>
            <person name="Martin F.M."/>
        </authorList>
    </citation>
    <scope>NUCLEOTIDE SEQUENCE</scope>
    <source>
        <strain evidence="3">UP504</strain>
    </source>
</reference>
<dbReference type="EMBL" id="MU128998">
    <property type="protein sequence ID" value="KAF9511589.1"/>
    <property type="molecule type" value="Genomic_DNA"/>
</dbReference>
<proteinExistence type="predicted"/>
<accession>A0A9P6ATT4</accession>
<feature type="transmembrane region" description="Helical" evidence="1">
    <location>
        <begin position="237"/>
        <end position="257"/>
    </location>
</feature>
<name>A0A9P6ATT4_9AGAM</name>
<organism evidence="3 4">
    <name type="scientific">Hydnum rufescens UP504</name>
    <dbReference type="NCBI Taxonomy" id="1448309"/>
    <lineage>
        <taxon>Eukaryota</taxon>
        <taxon>Fungi</taxon>
        <taxon>Dikarya</taxon>
        <taxon>Basidiomycota</taxon>
        <taxon>Agaricomycotina</taxon>
        <taxon>Agaricomycetes</taxon>
        <taxon>Cantharellales</taxon>
        <taxon>Hydnaceae</taxon>
        <taxon>Hydnum</taxon>
    </lineage>
</organism>
<sequence length="355" mass="39480">MPSSPFIMAIMDVRQVNILAGSFVGILLTALCFGVLTVQTCTYYNAFPNDARPLKLAVGLLWVLQAFQLLVSPFGALQLFPGNNVETCYWPTPCTLYSACCTQTVYRWSVANHNNRSALEWGSWEFGMHQINTVCSSVTVQTFFAYRVYSLSASLYTGVLVQVLVFIQFGFGAAVSVKTHMNQEFKVIIKECTWLIVTWLAIQATADIVIATCMSLLLRRRRTGFQKTDSVINRMALYTISTGLITSILSCSLLATFVKYGFHFSEPTLGIPLGSCYCITMLASLHMRTRLRARLAAPSPLELIGTIKKIMRQNAGDHRNEARFQATRINITTAVVNDVVDMPPHILQGPDFPNS</sequence>
<keyword evidence="1" id="KW-0472">Membrane</keyword>
<dbReference type="PANTHER" id="PTHR40465:SF1">
    <property type="entry name" value="DUF6534 DOMAIN-CONTAINING PROTEIN"/>
    <property type="match status" value="1"/>
</dbReference>
<dbReference type="Pfam" id="PF20152">
    <property type="entry name" value="DUF6534"/>
    <property type="match status" value="1"/>
</dbReference>
<dbReference type="Proteomes" id="UP000886523">
    <property type="component" value="Unassembled WGS sequence"/>
</dbReference>
<comment type="caution">
    <text evidence="3">The sequence shown here is derived from an EMBL/GenBank/DDBJ whole genome shotgun (WGS) entry which is preliminary data.</text>
</comment>
<evidence type="ECO:0000313" key="3">
    <source>
        <dbReference type="EMBL" id="KAF9511589.1"/>
    </source>
</evidence>
<dbReference type="PANTHER" id="PTHR40465">
    <property type="entry name" value="CHROMOSOME 1, WHOLE GENOME SHOTGUN SEQUENCE"/>
    <property type="match status" value="1"/>
</dbReference>
<protein>
    <recommendedName>
        <fullName evidence="2">DUF6534 domain-containing protein</fullName>
    </recommendedName>
</protein>
<feature type="transmembrane region" description="Helical" evidence="1">
    <location>
        <begin position="16"/>
        <end position="36"/>
    </location>
</feature>
<feature type="transmembrane region" description="Helical" evidence="1">
    <location>
        <begin position="269"/>
        <end position="287"/>
    </location>
</feature>
<keyword evidence="1" id="KW-1133">Transmembrane helix</keyword>
<feature type="domain" description="DUF6534" evidence="2">
    <location>
        <begin position="204"/>
        <end position="289"/>
    </location>
</feature>
<feature type="transmembrane region" description="Helical" evidence="1">
    <location>
        <begin position="56"/>
        <end position="77"/>
    </location>
</feature>
<dbReference type="InterPro" id="IPR045339">
    <property type="entry name" value="DUF6534"/>
</dbReference>
<feature type="transmembrane region" description="Helical" evidence="1">
    <location>
        <begin position="153"/>
        <end position="174"/>
    </location>
</feature>